<dbReference type="AlphaFoldDB" id="A0AAJ5IL20"/>
<dbReference type="NCBIfam" id="TIGR03696">
    <property type="entry name" value="Rhs_assc_core"/>
    <property type="match status" value="1"/>
</dbReference>
<accession>A0AAJ5IL20</accession>
<evidence type="ECO:0000313" key="2">
    <source>
        <dbReference type="Proteomes" id="UP001058744"/>
    </source>
</evidence>
<dbReference type="SUPFAM" id="SSF56399">
    <property type="entry name" value="ADP-ribosylation"/>
    <property type="match status" value="1"/>
</dbReference>
<dbReference type="InterPro" id="IPR022385">
    <property type="entry name" value="Rhs_assc_core"/>
</dbReference>
<dbReference type="Gene3D" id="2.180.10.10">
    <property type="entry name" value="RHS repeat-associated core"/>
    <property type="match status" value="1"/>
</dbReference>
<protein>
    <submittedName>
        <fullName evidence="1">RHS repeat-associated core domain-containing protein</fullName>
    </submittedName>
</protein>
<proteinExistence type="predicted"/>
<evidence type="ECO:0000313" key="1">
    <source>
        <dbReference type="EMBL" id="UUC19244.1"/>
    </source>
</evidence>
<dbReference type="EMBL" id="CP101700">
    <property type="protein sequence ID" value="UUC19244.1"/>
    <property type="molecule type" value="Genomic_DNA"/>
</dbReference>
<reference evidence="1" key="1">
    <citation type="submission" date="2022-07" db="EMBL/GenBank/DDBJ databases">
        <title>Complete genome of MD9.</title>
        <authorList>
            <person name="Cao G."/>
        </authorList>
    </citation>
    <scope>NUCLEOTIDE SEQUENCE</scope>
    <source>
        <strain evidence="1">MD9</strain>
    </source>
</reference>
<dbReference type="RefSeq" id="WP_081014019.1">
    <property type="nucleotide sequence ID" value="NZ_BQHQ01000026.1"/>
</dbReference>
<sequence>MMLEVISMPIKPVPEQGMSEKYDSKLELAFAQYFYQGDNLHAKIQSYKCQSIYRFEHGVLAQREIHDGRYEIGLLYHDEKLSVSRVPKYGAKFGVAYAPYGCASLENLKDALLGFSGERFDEVAVRYLLGNGYRAYSPSLMRFTSPDNLSPFGRGGANSYVYCIGDPVNFTDPTGHGRIFNFFRSLLWSSKSPGGKQADQDVRIGYHGTSKAAAKKILKEGFKSPTGTLFVTDTYENALNYAGLKKKGAVLAVSTVDFAVVKKESSRGVVRSKGINELRIPGAAHHVLTFKRVSSPGEPTDFSRFITLEEQMARDIKALRQRMGDI</sequence>
<name>A0AAJ5IL20_9PSED</name>
<organism evidence="1 2">
    <name type="scientific">Pseudomonas asiatica</name>
    <dbReference type="NCBI Taxonomy" id="2219225"/>
    <lineage>
        <taxon>Bacteria</taxon>
        <taxon>Pseudomonadati</taxon>
        <taxon>Pseudomonadota</taxon>
        <taxon>Gammaproteobacteria</taxon>
        <taxon>Pseudomonadales</taxon>
        <taxon>Pseudomonadaceae</taxon>
        <taxon>Pseudomonas</taxon>
    </lineage>
</organism>
<dbReference type="Proteomes" id="UP001058744">
    <property type="component" value="Chromosome"/>
</dbReference>
<gene>
    <name evidence="1" type="ORF">NOV18_01645</name>
</gene>